<keyword evidence="1" id="KW-0489">Methyltransferase</keyword>
<evidence type="ECO:0000313" key="3">
    <source>
        <dbReference type="EMBL" id="MCQ8103078.1"/>
    </source>
</evidence>
<reference evidence="3 4" key="1">
    <citation type="submission" date="2022-07" db="EMBL/GenBank/DDBJ databases">
        <title>Methylomonas rivi sp. nov., Methylomonas rosea sp. nov., Methylomonas aureus sp. nov. and Methylomonas subterranea sp. nov., four novel methanotrophs isolated from a freshwater creek and the deep terrestrial subsurface.</title>
        <authorList>
            <person name="Abin C."/>
            <person name="Sankaranarayanan K."/>
            <person name="Garner C."/>
            <person name="Sindelar R."/>
            <person name="Kotary K."/>
            <person name="Garner R."/>
            <person name="Barclay S."/>
            <person name="Lawson P."/>
            <person name="Krumholz L."/>
        </authorList>
    </citation>
    <scope>NUCLEOTIDE SEQUENCE [LARGE SCALE GENOMIC DNA]</scope>
    <source>
        <strain evidence="3 4">SURF-2</strain>
    </source>
</reference>
<name>A0ABT1TC96_9GAMM</name>
<dbReference type="PANTHER" id="PTHR40048:SF1">
    <property type="entry name" value="RHAMNOSYL O-METHYLTRANSFERASE"/>
    <property type="match status" value="1"/>
</dbReference>
<dbReference type="Pfam" id="PF04989">
    <property type="entry name" value="RMNT_CmcI"/>
    <property type="match status" value="1"/>
</dbReference>
<sequence>MNATEQFKQDVDKSIDGLGKDKDLQALSRIWLRQIATHKYSHNYNWSGRPIIQVPQDIVAMQELIWQIKPDLIIETGIAHGGSLIFSASMLAQLDMCDAIEAGATFDPSVSSRKVLGIDIDIRAHNRAAIESHPMASRIQMIQGSSIAQGVIEQVHAIAANYSRVLVCLDSNHTHEHVLAELNAYAPLASKDSYCVVFDTLIEDMPAEMFPDRPWGPGNNPKTAVWEYLKSHPEFEIDKTIQNKLLITVAPDGYLRRLD</sequence>
<protein>
    <submittedName>
        <fullName evidence="3">Cephalosporin hydroxylase family protein</fullName>
    </submittedName>
</protein>
<keyword evidence="4" id="KW-1185">Reference proteome</keyword>
<dbReference type="SUPFAM" id="SSF53335">
    <property type="entry name" value="S-adenosyl-L-methionine-dependent methyltransferases"/>
    <property type="match status" value="1"/>
</dbReference>
<gene>
    <name evidence="3" type="ORF">NP590_03070</name>
</gene>
<evidence type="ECO:0000256" key="1">
    <source>
        <dbReference type="ARBA" id="ARBA00022603"/>
    </source>
</evidence>
<keyword evidence="2" id="KW-0808">Transferase</keyword>
<dbReference type="Gene3D" id="3.40.50.150">
    <property type="entry name" value="Vaccinia Virus protein VP39"/>
    <property type="match status" value="1"/>
</dbReference>
<proteinExistence type="predicted"/>
<dbReference type="RefSeq" id="WP_256600746.1">
    <property type="nucleotide sequence ID" value="NZ_JANIBJ010000004.1"/>
</dbReference>
<evidence type="ECO:0000256" key="2">
    <source>
        <dbReference type="ARBA" id="ARBA00022679"/>
    </source>
</evidence>
<comment type="caution">
    <text evidence="3">The sequence shown here is derived from an EMBL/GenBank/DDBJ whole genome shotgun (WGS) entry which is preliminary data.</text>
</comment>
<accession>A0ABT1TC96</accession>
<dbReference type="Proteomes" id="UP001524499">
    <property type="component" value="Unassembled WGS sequence"/>
</dbReference>
<evidence type="ECO:0000313" key="4">
    <source>
        <dbReference type="Proteomes" id="UP001524499"/>
    </source>
</evidence>
<dbReference type="InterPro" id="IPR029063">
    <property type="entry name" value="SAM-dependent_MTases_sf"/>
</dbReference>
<dbReference type="PANTHER" id="PTHR40048">
    <property type="entry name" value="RHAMNOSYL O-METHYLTRANSFERASE"/>
    <property type="match status" value="1"/>
</dbReference>
<dbReference type="EMBL" id="JANIBJ010000004">
    <property type="protein sequence ID" value="MCQ8103078.1"/>
    <property type="molecule type" value="Genomic_DNA"/>
</dbReference>
<organism evidence="3 4">
    <name type="scientific">Methylomonas subterranea</name>
    <dbReference type="NCBI Taxonomy" id="2952225"/>
    <lineage>
        <taxon>Bacteria</taxon>
        <taxon>Pseudomonadati</taxon>
        <taxon>Pseudomonadota</taxon>
        <taxon>Gammaproteobacteria</taxon>
        <taxon>Methylococcales</taxon>
        <taxon>Methylococcaceae</taxon>
        <taxon>Methylomonas</taxon>
    </lineage>
</organism>
<dbReference type="InterPro" id="IPR007072">
    <property type="entry name" value="RNMT_CmcI"/>
</dbReference>